<dbReference type="GO" id="GO:0005975">
    <property type="term" value="P:carbohydrate metabolic process"/>
    <property type="evidence" value="ECO:0007669"/>
    <property type="project" value="UniProtKB-ARBA"/>
</dbReference>
<dbReference type="InterPro" id="IPR029018">
    <property type="entry name" value="Hex-like_dom2"/>
</dbReference>
<gene>
    <name evidence="4" type="ORF">JF259_17440</name>
</gene>
<dbReference type="Gene3D" id="3.30.379.10">
    <property type="entry name" value="Chitobiase/beta-hexosaminidase domain 2-like"/>
    <property type="match status" value="1"/>
</dbReference>
<dbReference type="GO" id="GO:0016798">
    <property type="term" value="F:hydrolase activity, acting on glycosyl bonds"/>
    <property type="evidence" value="ECO:0007669"/>
    <property type="project" value="UniProtKB-KW"/>
</dbReference>
<dbReference type="RefSeq" id="WP_199116994.1">
    <property type="nucleotide sequence ID" value="NZ_JAELVQ010000050.1"/>
</dbReference>
<sequence length="94" mass="10962">MRFKRHWLTIHMFICSVVIFGQNILPTPMQVHATDSYFTFKNTLSIAYNREGSESAQYLSKRLENYLKVRTVNSNKGDIVLSIKNTNETSIKKF</sequence>
<dbReference type="EMBL" id="JAELVQ010000050">
    <property type="protein sequence ID" value="MBJ6369870.1"/>
    <property type="molecule type" value="Genomic_DNA"/>
</dbReference>
<keyword evidence="1" id="KW-0378">Hydrolase</keyword>
<evidence type="ECO:0000313" key="4">
    <source>
        <dbReference type="EMBL" id="MBJ6369870.1"/>
    </source>
</evidence>
<reference evidence="4" key="1">
    <citation type="submission" date="2020-12" db="EMBL/GenBank/DDBJ databases">
        <title>Snuella sp. nov., isolated from sediment in Incheon.</title>
        <authorList>
            <person name="Kim W."/>
        </authorList>
    </citation>
    <scope>NUCLEOTIDE SEQUENCE</scope>
    <source>
        <strain evidence="4">CAU 1569</strain>
    </source>
</reference>
<name>A0A8J7LUK9_9FLAO</name>
<evidence type="ECO:0000313" key="5">
    <source>
        <dbReference type="Proteomes" id="UP000610931"/>
    </source>
</evidence>
<dbReference type="SUPFAM" id="SSF55545">
    <property type="entry name" value="beta-N-acetylhexosaminidase-like domain"/>
    <property type="match status" value="1"/>
</dbReference>
<dbReference type="AlphaFoldDB" id="A0A8J7LUK9"/>
<evidence type="ECO:0000256" key="2">
    <source>
        <dbReference type="ARBA" id="ARBA00023295"/>
    </source>
</evidence>
<dbReference type="InterPro" id="IPR015882">
    <property type="entry name" value="HEX_bac_N"/>
</dbReference>
<proteinExistence type="predicted"/>
<comment type="caution">
    <text evidence="4">The sequence shown here is derived from an EMBL/GenBank/DDBJ whole genome shotgun (WGS) entry which is preliminary data.</text>
</comment>
<keyword evidence="2" id="KW-0326">Glycosidase</keyword>
<dbReference type="Proteomes" id="UP000610931">
    <property type="component" value="Unassembled WGS sequence"/>
</dbReference>
<protein>
    <recommendedName>
        <fullName evidence="3">Beta-hexosaminidase bacterial type N-terminal domain-containing protein</fullName>
    </recommendedName>
</protein>
<accession>A0A8J7LUK9</accession>
<evidence type="ECO:0000259" key="3">
    <source>
        <dbReference type="Pfam" id="PF02838"/>
    </source>
</evidence>
<organism evidence="4 5">
    <name type="scientific">Snuella sedimenti</name>
    <dbReference type="NCBI Taxonomy" id="2798802"/>
    <lineage>
        <taxon>Bacteria</taxon>
        <taxon>Pseudomonadati</taxon>
        <taxon>Bacteroidota</taxon>
        <taxon>Flavobacteriia</taxon>
        <taxon>Flavobacteriales</taxon>
        <taxon>Flavobacteriaceae</taxon>
        <taxon>Snuella</taxon>
    </lineage>
</organism>
<dbReference type="Pfam" id="PF02838">
    <property type="entry name" value="Glyco_hydro_20b"/>
    <property type="match status" value="1"/>
</dbReference>
<feature type="domain" description="Beta-hexosaminidase bacterial type N-terminal" evidence="3">
    <location>
        <begin position="23"/>
        <end position="85"/>
    </location>
</feature>
<evidence type="ECO:0000256" key="1">
    <source>
        <dbReference type="ARBA" id="ARBA00022801"/>
    </source>
</evidence>
<keyword evidence="5" id="KW-1185">Reference proteome</keyword>